<dbReference type="InterPro" id="IPR020602">
    <property type="entry name" value="GTP_CycHdrlase_I_dom"/>
</dbReference>
<dbReference type="Gene3D" id="3.30.1130.10">
    <property type="match status" value="1"/>
</dbReference>
<protein>
    <recommendedName>
        <fullName evidence="1">GTP cyclohydrolase I domain-containing protein</fullName>
    </recommendedName>
</protein>
<feature type="domain" description="GTP cyclohydrolase I" evidence="1">
    <location>
        <begin position="2"/>
        <end position="38"/>
    </location>
</feature>
<dbReference type="InterPro" id="IPR043133">
    <property type="entry name" value="GTP-CH-I_C/QueF"/>
</dbReference>
<dbReference type="SUPFAM" id="SSF55620">
    <property type="entry name" value="Tetrahydrobiopterin biosynthesis enzymes-like"/>
    <property type="match status" value="1"/>
</dbReference>
<sequence>HPHVVAVEIEAEHLCMAMRGVRKPGSKVITTAIRGSFAGLDIVSRDLLILLRGIS</sequence>
<proteinExistence type="predicted"/>
<accession>A0A383AKH8</accession>
<dbReference type="Pfam" id="PF01227">
    <property type="entry name" value="GTP_cyclohydroI"/>
    <property type="match status" value="1"/>
</dbReference>
<evidence type="ECO:0000259" key="1">
    <source>
        <dbReference type="Pfam" id="PF01227"/>
    </source>
</evidence>
<evidence type="ECO:0000313" key="2">
    <source>
        <dbReference type="EMBL" id="SVE08070.1"/>
    </source>
</evidence>
<reference evidence="2" key="1">
    <citation type="submission" date="2018-05" db="EMBL/GenBank/DDBJ databases">
        <authorList>
            <person name="Lanie J.A."/>
            <person name="Ng W.-L."/>
            <person name="Kazmierczak K.M."/>
            <person name="Andrzejewski T.M."/>
            <person name="Davidsen T.M."/>
            <person name="Wayne K.J."/>
            <person name="Tettelin H."/>
            <person name="Glass J.I."/>
            <person name="Rusch D."/>
            <person name="Podicherti R."/>
            <person name="Tsui H.-C.T."/>
            <person name="Winkler M.E."/>
        </authorList>
    </citation>
    <scope>NUCLEOTIDE SEQUENCE</scope>
</reference>
<dbReference type="UniPathway" id="UPA00848">
    <property type="reaction ID" value="UER00151"/>
</dbReference>
<name>A0A383AKH8_9ZZZZ</name>
<gene>
    <name evidence="2" type="ORF">METZ01_LOCUS460924</name>
</gene>
<dbReference type="EMBL" id="UINC01192767">
    <property type="protein sequence ID" value="SVE08070.1"/>
    <property type="molecule type" value="Genomic_DNA"/>
</dbReference>
<dbReference type="AlphaFoldDB" id="A0A383AKH8"/>
<organism evidence="2">
    <name type="scientific">marine metagenome</name>
    <dbReference type="NCBI Taxonomy" id="408172"/>
    <lineage>
        <taxon>unclassified sequences</taxon>
        <taxon>metagenomes</taxon>
        <taxon>ecological metagenomes</taxon>
    </lineage>
</organism>
<feature type="non-terminal residue" evidence="2">
    <location>
        <position position="1"/>
    </location>
</feature>